<dbReference type="OrthoDB" id="10051395at2759"/>
<evidence type="ECO:0000256" key="4">
    <source>
        <dbReference type="ARBA" id="ARBA00023002"/>
    </source>
</evidence>
<dbReference type="InterPro" id="IPR008335">
    <property type="entry name" value="Mopterin_OxRdtase_euk"/>
</dbReference>
<accession>A0A8K0K7J7</accession>
<dbReference type="InterPro" id="IPR036374">
    <property type="entry name" value="OxRdtase_Mopterin-bd_sf"/>
</dbReference>
<dbReference type="InterPro" id="IPR000572">
    <property type="entry name" value="OxRdtase_Mopterin-bd_dom"/>
</dbReference>
<sequence length="309" mass="34117">MVVVDLFYVRNHLPVPEVDPATYELEISGIGVKEVVLKLKDLDKYKTYTITAAIQCAGNRRSEMSKVKPVKGLNWGQAAIGNAEWSGPRLYDVLTDAGLKVDQPGVHHIQFEGLDTDPANVPYGASIPIEKAMDPNGDVILATKMNGQPLSRDHGFPVRVIVPGVVGARNVKWLGKIVVSGEESKSHWQQNDYKGFCPSVDWDTVDFSKAPAIQELPVISGICDPIEGESVTLRDGKLKVRGELLRDNFQQVRVTCLFLDTFITSFDPRLPILSVCHLQKLKADYEGCMISTCVSRLMAPLIQNVYAII</sequence>
<protein>
    <recommendedName>
        <fullName evidence="6">Oxidoreductase molybdopterin-binding domain-containing protein</fullName>
    </recommendedName>
</protein>
<dbReference type="GO" id="GO:0008482">
    <property type="term" value="F:sulfite oxidase activity"/>
    <property type="evidence" value="ECO:0007669"/>
    <property type="project" value="TreeGrafter"/>
</dbReference>
<comment type="cofactor">
    <cofactor evidence="1">
        <name>Mo-molybdopterin</name>
        <dbReference type="ChEBI" id="CHEBI:71302"/>
    </cofactor>
</comment>
<dbReference type="PANTHER" id="PTHR19372:SF7">
    <property type="entry name" value="SULFITE OXIDASE, MITOCHONDRIAL"/>
    <property type="match status" value="1"/>
</dbReference>
<dbReference type="EMBL" id="KZ308448">
    <property type="protein sequence ID" value="KAG8229825.1"/>
    <property type="molecule type" value="Genomic_DNA"/>
</dbReference>
<keyword evidence="4" id="KW-0560">Oxidoreductase</keyword>
<dbReference type="GO" id="GO:0020037">
    <property type="term" value="F:heme binding"/>
    <property type="evidence" value="ECO:0007669"/>
    <property type="project" value="TreeGrafter"/>
</dbReference>
<keyword evidence="8" id="KW-1185">Reference proteome</keyword>
<feature type="domain" description="Oxidoreductase molybdopterin-binding" evidence="6">
    <location>
        <begin position="12"/>
        <end position="188"/>
    </location>
</feature>
<dbReference type="GO" id="GO:0043546">
    <property type="term" value="F:molybdopterin cofactor binding"/>
    <property type="evidence" value="ECO:0007669"/>
    <property type="project" value="InterPro"/>
</dbReference>
<keyword evidence="2" id="KW-0500">Molybdenum</keyword>
<evidence type="ECO:0000256" key="5">
    <source>
        <dbReference type="ARBA" id="ARBA00023004"/>
    </source>
</evidence>
<dbReference type="SUPFAM" id="SSF56524">
    <property type="entry name" value="Oxidoreductase molybdopterin-binding domain"/>
    <property type="match status" value="1"/>
</dbReference>
<evidence type="ECO:0000313" key="8">
    <source>
        <dbReference type="Proteomes" id="UP000792457"/>
    </source>
</evidence>
<reference evidence="7" key="1">
    <citation type="submission" date="2013-04" db="EMBL/GenBank/DDBJ databases">
        <authorList>
            <person name="Qu J."/>
            <person name="Murali S.C."/>
            <person name="Bandaranaike D."/>
            <person name="Bellair M."/>
            <person name="Blankenburg K."/>
            <person name="Chao H."/>
            <person name="Dinh H."/>
            <person name="Doddapaneni H."/>
            <person name="Downs B."/>
            <person name="Dugan-Rocha S."/>
            <person name="Elkadiri S."/>
            <person name="Gnanaolivu R.D."/>
            <person name="Hernandez B."/>
            <person name="Javaid M."/>
            <person name="Jayaseelan J.C."/>
            <person name="Lee S."/>
            <person name="Li M."/>
            <person name="Ming W."/>
            <person name="Munidasa M."/>
            <person name="Muniz J."/>
            <person name="Nguyen L."/>
            <person name="Ongeri F."/>
            <person name="Osuji N."/>
            <person name="Pu L.-L."/>
            <person name="Puazo M."/>
            <person name="Qu C."/>
            <person name="Quiroz J."/>
            <person name="Raj R."/>
            <person name="Weissenberger G."/>
            <person name="Xin Y."/>
            <person name="Zou X."/>
            <person name="Han Y."/>
            <person name="Richards S."/>
            <person name="Worley K."/>
            <person name="Muzny D."/>
            <person name="Gibbs R."/>
        </authorList>
    </citation>
    <scope>NUCLEOTIDE SEQUENCE</scope>
    <source>
        <strain evidence="7">Sampled in the wild</strain>
    </source>
</reference>
<dbReference type="AlphaFoldDB" id="A0A8K0K7J7"/>
<dbReference type="InterPro" id="IPR022407">
    <property type="entry name" value="OxRdtase_Mopterin_BS"/>
</dbReference>
<dbReference type="GO" id="GO:0006790">
    <property type="term" value="P:sulfur compound metabolic process"/>
    <property type="evidence" value="ECO:0007669"/>
    <property type="project" value="TreeGrafter"/>
</dbReference>
<gene>
    <name evidence="7" type="ORF">J437_LFUL008793</name>
</gene>
<dbReference type="Proteomes" id="UP000792457">
    <property type="component" value="Unassembled WGS sequence"/>
</dbReference>
<keyword evidence="5" id="KW-0408">Iron</keyword>
<evidence type="ECO:0000256" key="3">
    <source>
        <dbReference type="ARBA" id="ARBA00022723"/>
    </source>
</evidence>
<dbReference type="GO" id="GO:0046872">
    <property type="term" value="F:metal ion binding"/>
    <property type="evidence" value="ECO:0007669"/>
    <property type="project" value="UniProtKB-KW"/>
</dbReference>
<comment type="caution">
    <text evidence="7">The sequence shown here is derived from an EMBL/GenBank/DDBJ whole genome shotgun (WGS) entry which is preliminary data.</text>
</comment>
<organism evidence="7 8">
    <name type="scientific">Ladona fulva</name>
    <name type="common">Scarce chaser dragonfly</name>
    <name type="synonym">Libellula fulva</name>
    <dbReference type="NCBI Taxonomy" id="123851"/>
    <lineage>
        <taxon>Eukaryota</taxon>
        <taxon>Metazoa</taxon>
        <taxon>Ecdysozoa</taxon>
        <taxon>Arthropoda</taxon>
        <taxon>Hexapoda</taxon>
        <taxon>Insecta</taxon>
        <taxon>Pterygota</taxon>
        <taxon>Palaeoptera</taxon>
        <taxon>Odonata</taxon>
        <taxon>Epiprocta</taxon>
        <taxon>Anisoptera</taxon>
        <taxon>Libelluloidea</taxon>
        <taxon>Libellulidae</taxon>
        <taxon>Ladona</taxon>
    </lineage>
</organism>
<evidence type="ECO:0000256" key="2">
    <source>
        <dbReference type="ARBA" id="ARBA00022505"/>
    </source>
</evidence>
<dbReference type="PROSITE" id="PS00559">
    <property type="entry name" value="MOLYBDOPTERIN_EUK"/>
    <property type="match status" value="1"/>
</dbReference>
<dbReference type="Pfam" id="PF00174">
    <property type="entry name" value="Oxidored_molyb"/>
    <property type="match status" value="1"/>
</dbReference>
<evidence type="ECO:0000313" key="7">
    <source>
        <dbReference type="EMBL" id="KAG8229825.1"/>
    </source>
</evidence>
<proteinExistence type="predicted"/>
<keyword evidence="3" id="KW-0479">Metal-binding</keyword>
<reference evidence="7" key="2">
    <citation type="submission" date="2017-10" db="EMBL/GenBank/DDBJ databases">
        <title>Ladona fulva Genome sequencing and assembly.</title>
        <authorList>
            <person name="Murali S."/>
            <person name="Richards S."/>
            <person name="Bandaranaike D."/>
            <person name="Bellair M."/>
            <person name="Blankenburg K."/>
            <person name="Chao H."/>
            <person name="Dinh H."/>
            <person name="Doddapaneni H."/>
            <person name="Dugan-Rocha S."/>
            <person name="Elkadiri S."/>
            <person name="Gnanaolivu R."/>
            <person name="Hernandez B."/>
            <person name="Skinner E."/>
            <person name="Javaid M."/>
            <person name="Lee S."/>
            <person name="Li M."/>
            <person name="Ming W."/>
            <person name="Munidasa M."/>
            <person name="Muniz J."/>
            <person name="Nguyen L."/>
            <person name="Hughes D."/>
            <person name="Osuji N."/>
            <person name="Pu L.-L."/>
            <person name="Puazo M."/>
            <person name="Qu C."/>
            <person name="Quiroz J."/>
            <person name="Raj R."/>
            <person name="Weissenberger G."/>
            <person name="Xin Y."/>
            <person name="Zou X."/>
            <person name="Han Y."/>
            <person name="Worley K."/>
            <person name="Muzny D."/>
            <person name="Gibbs R."/>
        </authorList>
    </citation>
    <scope>NUCLEOTIDE SEQUENCE</scope>
    <source>
        <strain evidence="7">Sampled in the wild</strain>
    </source>
</reference>
<dbReference type="FunFam" id="3.90.420.10:FF:000002">
    <property type="entry name" value="sulfite oxidase, mitochondrial"/>
    <property type="match status" value="1"/>
</dbReference>
<dbReference type="PANTHER" id="PTHR19372">
    <property type="entry name" value="SULFITE REDUCTASE"/>
    <property type="match status" value="1"/>
</dbReference>
<dbReference type="Gene3D" id="3.90.420.10">
    <property type="entry name" value="Oxidoreductase, molybdopterin-binding domain"/>
    <property type="match status" value="1"/>
</dbReference>
<dbReference type="GO" id="GO:0005739">
    <property type="term" value="C:mitochondrion"/>
    <property type="evidence" value="ECO:0007669"/>
    <property type="project" value="TreeGrafter"/>
</dbReference>
<evidence type="ECO:0000256" key="1">
    <source>
        <dbReference type="ARBA" id="ARBA00001924"/>
    </source>
</evidence>
<evidence type="ECO:0000259" key="6">
    <source>
        <dbReference type="Pfam" id="PF00174"/>
    </source>
</evidence>
<dbReference type="PRINTS" id="PR00407">
    <property type="entry name" value="EUMOPTERIN"/>
</dbReference>
<name>A0A8K0K7J7_LADFU</name>